<name>A0A9J7DZ65_SPOLT</name>
<dbReference type="Pfam" id="PF10545">
    <property type="entry name" value="MADF_DNA_bdg"/>
    <property type="match status" value="1"/>
</dbReference>
<feature type="domain" description="MADF" evidence="2">
    <location>
        <begin position="11"/>
        <end position="105"/>
    </location>
</feature>
<reference evidence="4" key="1">
    <citation type="submission" date="2025-08" db="UniProtKB">
        <authorList>
            <consortium name="RefSeq"/>
        </authorList>
    </citation>
    <scope>IDENTIFICATION</scope>
    <source>
        <strain evidence="4">Ishihara</strain>
        <tissue evidence="4">Whole body</tissue>
    </source>
</reference>
<dbReference type="InterPro" id="IPR006578">
    <property type="entry name" value="MADF-dom"/>
</dbReference>
<evidence type="ECO:0000259" key="2">
    <source>
        <dbReference type="PROSITE" id="PS51029"/>
    </source>
</evidence>
<dbReference type="GeneID" id="111352623"/>
<accession>A0A9J7DZ65</accession>
<evidence type="ECO:0000313" key="4">
    <source>
        <dbReference type="RefSeq" id="XP_022820981.1"/>
    </source>
</evidence>
<dbReference type="Proteomes" id="UP000301870">
    <property type="component" value="Chromosome 15"/>
</dbReference>
<organism evidence="3 4">
    <name type="scientific">Spodoptera litura</name>
    <name type="common">Asian cotton leafworm</name>
    <dbReference type="NCBI Taxonomy" id="69820"/>
    <lineage>
        <taxon>Eukaryota</taxon>
        <taxon>Metazoa</taxon>
        <taxon>Ecdysozoa</taxon>
        <taxon>Arthropoda</taxon>
        <taxon>Hexapoda</taxon>
        <taxon>Insecta</taxon>
        <taxon>Pterygota</taxon>
        <taxon>Neoptera</taxon>
        <taxon>Endopterygota</taxon>
        <taxon>Lepidoptera</taxon>
        <taxon>Glossata</taxon>
        <taxon>Ditrysia</taxon>
        <taxon>Noctuoidea</taxon>
        <taxon>Noctuidae</taxon>
        <taxon>Amphipyrinae</taxon>
        <taxon>Spodoptera</taxon>
    </lineage>
</organism>
<dbReference type="RefSeq" id="XP_022820981.1">
    <property type="nucleotide sequence ID" value="XM_022965213.1"/>
</dbReference>
<dbReference type="OrthoDB" id="8121269at2759"/>
<dbReference type="AlphaFoldDB" id="A0A9J7DZ65"/>
<gene>
    <name evidence="4" type="primary">LOC111352623</name>
</gene>
<dbReference type="PANTHER" id="PTHR21505:SF8">
    <property type="entry name" value="DPT-YFP REPRESSOR BY OVEREXPRESSION, ISOFORM D-RELATED"/>
    <property type="match status" value="1"/>
</dbReference>
<keyword evidence="3" id="KW-1185">Reference proteome</keyword>
<dbReference type="SMART" id="SM00595">
    <property type="entry name" value="MADF"/>
    <property type="match status" value="1"/>
</dbReference>
<dbReference type="KEGG" id="sliu:111352623"/>
<dbReference type="PROSITE" id="PS51029">
    <property type="entry name" value="MADF"/>
    <property type="match status" value="1"/>
</dbReference>
<protein>
    <submittedName>
        <fullName evidence="4">Uncharacterized protein LOC111352623</fullName>
    </submittedName>
</protein>
<sequence>MCDWPEDTTLRFLEAYKNEPCIWNSKDPYHKNRHKVQDAWTRLSVIMKKNVKELKHKKEILMATFRRHCRKQQASIRSGAGADDIYKPNWFAYDQMESFLGPFYTCTDNVNTEEEVPPQEIPIESTTLAEEEQDIEDSDLEQPSTSQTPKLLIPRRRPATNVADRQMTSAFRQLTNILTKRQKDRYQPPPKDDDDCDLYAKLLAKKLRELPPDDRTLMMYDIDTLFVNRIKNKMCQTLSSYHSVPYEMQIASPRIKRSSTSQTSYSEPLANASPEPPI</sequence>
<evidence type="ECO:0000313" key="3">
    <source>
        <dbReference type="Proteomes" id="UP000301870"/>
    </source>
</evidence>
<feature type="region of interest" description="Disordered" evidence="1">
    <location>
        <begin position="253"/>
        <end position="278"/>
    </location>
</feature>
<evidence type="ECO:0000256" key="1">
    <source>
        <dbReference type="SAM" id="MobiDB-lite"/>
    </source>
</evidence>
<proteinExistence type="predicted"/>
<dbReference type="PANTHER" id="PTHR21505">
    <property type="entry name" value="MADF DOMAIN-CONTAINING PROTEIN-RELATED"/>
    <property type="match status" value="1"/>
</dbReference>